<evidence type="ECO:0000313" key="6">
    <source>
        <dbReference type="EMBL" id="QHC02577.1"/>
    </source>
</evidence>
<dbReference type="CDD" id="cd03884">
    <property type="entry name" value="M20_bAS"/>
    <property type="match status" value="1"/>
</dbReference>
<feature type="binding site" evidence="4">
    <location>
        <position position="275"/>
    </location>
    <ligand>
        <name>allantoate</name>
        <dbReference type="ChEBI" id="CHEBI:17536"/>
    </ligand>
</feature>
<dbReference type="Pfam" id="PF01546">
    <property type="entry name" value="Peptidase_M20"/>
    <property type="match status" value="1"/>
</dbReference>
<comment type="cofactor">
    <cofactor evidence="3">
        <name>Zn(2+)</name>
        <dbReference type="ChEBI" id="CHEBI:29105"/>
    </cofactor>
    <text evidence="3">Binds 2 Zn(2+) ions per subunit.</text>
</comment>
<dbReference type="OrthoDB" id="9808195at2"/>
<dbReference type="GO" id="GO:0016813">
    <property type="term" value="F:hydrolase activity, acting on carbon-nitrogen (but not peptide) bonds, in linear amidines"/>
    <property type="evidence" value="ECO:0007669"/>
    <property type="project" value="InterPro"/>
</dbReference>
<feature type="binding site" evidence="4">
    <location>
        <position position="204"/>
    </location>
    <ligand>
        <name>allantoate</name>
        <dbReference type="ChEBI" id="CHEBI:17536"/>
    </ligand>
</feature>
<reference evidence="6 7" key="1">
    <citation type="journal article" date="2018" name="Int. J. Syst. Evol. Microbiol.">
        <title>Epidermidibacterium keratini gen. nov., sp. nov., a member of the family Sporichthyaceae, isolated from keratin epidermis.</title>
        <authorList>
            <person name="Lee D.G."/>
            <person name="Trujillo M.E."/>
            <person name="Kang S."/>
            <person name="Nam J.J."/>
            <person name="Kim Y.J."/>
        </authorList>
    </citation>
    <scope>NUCLEOTIDE SEQUENCE [LARGE SCALE GENOMIC DNA]</scope>
    <source>
        <strain evidence="6 7">EPI-7</strain>
    </source>
</reference>
<dbReference type="Proteomes" id="UP000463857">
    <property type="component" value="Chromosome"/>
</dbReference>
<dbReference type="Gene3D" id="3.30.70.360">
    <property type="match status" value="1"/>
</dbReference>
<feature type="binding site" evidence="3">
    <location>
        <position position="114"/>
    </location>
    <ligand>
        <name>Zn(2+)</name>
        <dbReference type="ChEBI" id="CHEBI:29105"/>
        <label>2</label>
    </ligand>
</feature>
<dbReference type="InterPro" id="IPR011650">
    <property type="entry name" value="Peptidase_M20_dimer"/>
</dbReference>
<dbReference type="Gene3D" id="3.40.630.10">
    <property type="entry name" value="Zn peptidases"/>
    <property type="match status" value="1"/>
</dbReference>
<dbReference type="PANTHER" id="PTHR32494">
    <property type="entry name" value="ALLANTOATE DEIMINASE-RELATED"/>
    <property type="match status" value="1"/>
</dbReference>
<dbReference type="PIRSF" id="PIRSF001235">
    <property type="entry name" value="Amidase_carbamoylase"/>
    <property type="match status" value="1"/>
</dbReference>
<keyword evidence="7" id="KW-1185">Reference proteome</keyword>
<dbReference type="EMBL" id="CP047156">
    <property type="protein sequence ID" value="QHC02577.1"/>
    <property type="molecule type" value="Genomic_DNA"/>
</dbReference>
<feature type="domain" description="Peptidase M20 dimerisation" evidence="5">
    <location>
        <begin position="205"/>
        <end position="299"/>
    </location>
</feature>
<dbReference type="GO" id="GO:0046872">
    <property type="term" value="F:metal ion binding"/>
    <property type="evidence" value="ECO:0007669"/>
    <property type="project" value="UniProtKB-KW"/>
</dbReference>
<feature type="binding site" evidence="4">
    <location>
        <position position="262"/>
    </location>
    <ligand>
        <name>allantoate</name>
        <dbReference type="ChEBI" id="CHEBI:17536"/>
    </ligand>
</feature>
<keyword evidence="3" id="KW-0479">Metal-binding</keyword>
<keyword evidence="3" id="KW-0862">Zinc</keyword>
<dbReference type="NCBIfam" id="NF006770">
    <property type="entry name" value="PRK09290.1-4"/>
    <property type="match status" value="1"/>
</dbReference>
<keyword evidence="2 6" id="KW-0378">Hydrolase</keyword>
<evidence type="ECO:0000259" key="5">
    <source>
        <dbReference type="Pfam" id="PF07687"/>
    </source>
</evidence>
<dbReference type="AlphaFoldDB" id="A0A7L4YY16"/>
<dbReference type="PANTHER" id="PTHR32494:SF5">
    <property type="entry name" value="ALLANTOATE AMIDOHYDROLASE"/>
    <property type="match status" value="1"/>
</dbReference>
<dbReference type="InterPro" id="IPR036264">
    <property type="entry name" value="Bact_exopeptidase_dim_dom"/>
</dbReference>
<dbReference type="InterPro" id="IPR002933">
    <property type="entry name" value="Peptidase_M20"/>
</dbReference>
<dbReference type="KEGG" id="eke:EK0264_19180"/>
<feature type="binding site" evidence="3">
    <location>
        <position position="79"/>
    </location>
    <ligand>
        <name>Zn(2+)</name>
        <dbReference type="ChEBI" id="CHEBI:29105"/>
        <label>1</label>
    </ligand>
</feature>
<evidence type="ECO:0000313" key="7">
    <source>
        <dbReference type="Proteomes" id="UP000463857"/>
    </source>
</evidence>
<protein>
    <submittedName>
        <fullName evidence="6">Allantoate amidohydrolase</fullName>
    </submittedName>
</protein>
<proteinExistence type="inferred from homology"/>
<feature type="binding site" evidence="3">
    <location>
        <position position="79"/>
    </location>
    <ligand>
        <name>Zn(2+)</name>
        <dbReference type="ChEBI" id="CHEBI:29105"/>
        <label>2</label>
    </ligand>
</feature>
<evidence type="ECO:0000256" key="2">
    <source>
        <dbReference type="ARBA" id="ARBA00022801"/>
    </source>
</evidence>
<gene>
    <name evidence="6" type="ORF">EK0264_19180</name>
</gene>
<evidence type="ECO:0000256" key="1">
    <source>
        <dbReference type="ARBA" id="ARBA00006153"/>
    </source>
</evidence>
<feature type="binding site" evidence="3">
    <location>
        <position position="376"/>
    </location>
    <ligand>
        <name>Zn(2+)</name>
        <dbReference type="ChEBI" id="CHEBI:29105"/>
        <label>2</label>
    </ligand>
</feature>
<dbReference type="InParanoid" id="A0A7L4YY16"/>
<evidence type="ECO:0000256" key="3">
    <source>
        <dbReference type="PIRSR" id="PIRSR001235-1"/>
    </source>
</evidence>
<evidence type="ECO:0000256" key="4">
    <source>
        <dbReference type="PIRSR" id="PIRSR001235-2"/>
    </source>
</evidence>
<accession>A0A7L4YY16</accession>
<organism evidence="6 7">
    <name type="scientific">Epidermidibacterium keratini</name>
    <dbReference type="NCBI Taxonomy" id="1891644"/>
    <lineage>
        <taxon>Bacteria</taxon>
        <taxon>Bacillati</taxon>
        <taxon>Actinomycetota</taxon>
        <taxon>Actinomycetes</taxon>
        <taxon>Sporichthyales</taxon>
        <taxon>Sporichthyaceae</taxon>
        <taxon>Epidermidibacterium</taxon>
    </lineage>
</organism>
<dbReference type="InterPro" id="IPR010158">
    <property type="entry name" value="Amidase_Cbmase"/>
</dbReference>
<dbReference type="SUPFAM" id="SSF53187">
    <property type="entry name" value="Zn-dependent exopeptidases"/>
    <property type="match status" value="1"/>
</dbReference>
<dbReference type="NCBIfam" id="TIGR01879">
    <property type="entry name" value="hydantase"/>
    <property type="match status" value="1"/>
</dbReference>
<name>A0A7L4YY16_9ACTN</name>
<dbReference type="SUPFAM" id="SSF55031">
    <property type="entry name" value="Bacterial exopeptidase dimerisation domain"/>
    <property type="match status" value="1"/>
</dbReference>
<feature type="binding site" evidence="3">
    <location>
        <position position="68"/>
    </location>
    <ligand>
        <name>Zn(2+)</name>
        <dbReference type="ChEBI" id="CHEBI:29105"/>
        <label>1</label>
    </ligand>
</feature>
<dbReference type="Pfam" id="PF07687">
    <property type="entry name" value="M20_dimer"/>
    <property type="match status" value="1"/>
</dbReference>
<feature type="binding site" evidence="3">
    <location>
        <position position="179"/>
    </location>
    <ligand>
        <name>Zn(2+)</name>
        <dbReference type="ChEBI" id="CHEBI:29105"/>
        <label>1</label>
    </ligand>
</feature>
<comment type="similarity">
    <text evidence="1">Belongs to the peptidase M20 family.</text>
</comment>
<sequence>MWSSLDDVGRLDSGGYGRFAWNDADLTLRAWFLAQAAARSLDVDEDRNGNLWAWWGTPGPGAVVTGSHLDSVPGGGAYDGPLGVASAFAAIDLLRARGFSPSRPIAVACFSDEEGARFGVACLGSRLLTGAIEGPRAGALLDADGVSLADAMRRAGRNPSRMGRDRETLSRIGVFIELHVEQGRGLIDLGSPIAVASSIWPHGRWRLDFSGQGNHAGTTLLEDRHDPMLTYAETVLSVRKRARLAGCVATVGKVEVTPGGVNAIPSHVTAWLDTRAPDDQTVRAVVAEIEERARQRGERDGVVVSIREESYSPRVDFDPAVRQSLGRQLADVLAESVPELDAIPVLGTGAGHDAGILSKHVPTGMLFVRNPTGISHAPDEYAEPADCHTGVLALAEVLAAYSSQPHSPEPLDG</sequence>